<gene>
    <name evidence="2" type="ORF">NDU88_010992</name>
</gene>
<feature type="compositionally biased region" description="Basic residues" evidence="1">
    <location>
        <begin position="29"/>
        <end position="41"/>
    </location>
</feature>
<keyword evidence="3" id="KW-1185">Reference proteome</keyword>
<feature type="region of interest" description="Disordered" evidence="1">
    <location>
        <begin position="22"/>
        <end position="47"/>
    </location>
</feature>
<evidence type="ECO:0000313" key="2">
    <source>
        <dbReference type="EMBL" id="KAJ1132688.1"/>
    </source>
</evidence>
<dbReference type="AlphaFoldDB" id="A0AAV7Q3I0"/>
<protein>
    <submittedName>
        <fullName evidence="2">Uncharacterized protein</fullName>
    </submittedName>
</protein>
<accession>A0AAV7Q3I0</accession>
<dbReference type="Proteomes" id="UP001066276">
    <property type="component" value="Chromosome 7"/>
</dbReference>
<reference evidence="2" key="1">
    <citation type="journal article" date="2022" name="bioRxiv">
        <title>Sequencing and chromosome-scale assembly of the giantPleurodeles waltlgenome.</title>
        <authorList>
            <person name="Brown T."/>
            <person name="Elewa A."/>
            <person name="Iarovenko S."/>
            <person name="Subramanian E."/>
            <person name="Araus A.J."/>
            <person name="Petzold A."/>
            <person name="Susuki M."/>
            <person name="Suzuki K.-i.T."/>
            <person name="Hayashi T."/>
            <person name="Toyoda A."/>
            <person name="Oliveira C."/>
            <person name="Osipova E."/>
            <person name="Leigh N.D."/>
            <person name="Simon A."/>
            <person name="Yun M.H."/>
        </authorList>
    </citation>
    <scope>NUCLEOTIDE SEQUENCE</scope>
    <source>
        <strain evidence="2">20211129_DDA</strain>
        <tissue evidence="2">Liver</tissue>
    </source>
</reference>
<dbReference type="EMBL" id="JANPWB010000011">
    <property type="protein sequence ID" value="KAJ1132688.1"/>
    <property type="molecule type" value="Genomic_DNA"/>
</dbReference>
<sequence length="145" mass="16543">MADPTPQRCVCDSSLLRLQEAETAEPPHRPRYGRREKKGKKTPGGSMLMGEPLGVLILENNWGCCRATSRVSRGRLRYDPSGSSSWKQILLARHILCLVARETDRVCLIDNKGDIERKLVRVVTGLRGHGSKEREDHWREGRERR</sequence>
<comment type="caution">
    <text evidence="2">The sequence shown here is derived from an EMBL/GenBank/DDBJ whole genome shotgun (WGS) entry which is preliminary data.</text>
</comment>
<proteinExistence type="predicted"/>
<organism evidence="2 3">
    <name type="scientific">Pleurodeles waltl</name>
    <name type="common">Iberian ribbed newt</name>
    <dbReference type="NCBI Taxonomy" id="8319"/>
    <lineage>
        <taxon>Eukaryota</taxon>
        <taxon>Metazoa</taxon>
        <taxon>Chordata</taxon>
        <taxon>Craniata</taxon>
        <taxon>Vertebrata</taxon>
        <taxon>Euteleostomi</taxon>
        <taxon>Amphibia</taxon>
        <taxon>Batrachia</taxon>
        <taxon>Caudata</taxon>
        <taxon>Salamandroidea</taxon>
        <taxon>Salamandridae</taxon>
        <taxon>Pleurodelinae</taxon>
        <taxon>Pleurodeles</taxon>
    </lineage>
</organism>
<evidence type="ECO:0000313" key="3">
    <source>
        <dbReference type="Proteomes" id="UP001066276"/>
    </source>
</evidence>
<evidence type="ECO:0000256" key="1">
    <source>
        <dbReference type="SAM" id="MobiDB-lite"/>
    </source>
</evidence>
<name>A0AAV7Q3I0_PLEWA</name>